<evidence type="ECO:0000256" key="6">
    <source>
        <dbReference type="ARBA" id="ARBA00022618"/>
    </source>
</evidence>
<dbReference type="GO" id="GO:0008763">
    <property type="term" value="F:UDP-N-acetylmuramate-L-alanine ligase activity"/>
    <property type="evidence" value="ECO:0007669"/>
    <property type="project" value="UniProtKB-UniRule"/>
</dbReference>
<evidence type="ECO:0000256" key="8">
    <source>
        <dbReference type="ARBA" id="ARBA00022840"/>
    </source>
</evidence>
<dbReference type="RefSeq" id="WP_198409470.1">
    <property type="nucleotide sequence ID" value="NZ_AP014924.1"/>
</dbReference>
<dbReference type="Gene3D" id="3.40.1190.10">
    <property type="entry name" value="Mur-like, catalytic domain"/>
    <property type="match status" value="1"/>
</dbReference>
<evidence type="ECO:0000256" key="3">
    <source>
        <dbReference type="ARBA" id="ARBA00012211"/>
    </source>
</evidence>
<keyword evidence="7 14" id="KW-0547">Nucleotide-binding</keyword>
<evidence type="ECO:0000259" key="18">
    <source>
        <dbReference type="Pfam" id="PF08245"/>
    </source>
</evidence>
<dbReference type="EC" id="6.3.2.8" evidence="3 14"/>
<dbReference type="GO" id="GO:0005737">
    <property type="term" value="C:cytoplasm"/>
    <property type="evidence" value="ECO:0007669"/>
    <property type="project" value="UniProtKB-SubCell"/>
</dbReference>
<evidence type="ECO:0000256" key="12">
    <source>
        <dbReference type="ARBA" id="ARBA00023316"/>
    </source>
</evidence>
<dbReference type="Proteomes" id="UP000065807">
    <property type="component" value="Chromosome"/>
</dbReference>
<evidence type="ECO:0000313" key="19">
    <source>
        <dbReference type="EMBL" id="BAS27706.1"/>
    </source>
</evidence>
<dbReference type="Pfam" id="PF08245">
    <property type="entry name" value="Mur_ligase_M"/>
    <property type="match status" value="1"/>
</dbReference>
<evidence type="ECO:0000313" key="20">
    <source>
        <dbReference type="Proteomes" id="UP000065807"/>
    </source>
</evidence>
<dbReference type="SUPFAM" id="SSF53623">
    <property type="entry name" value="MurD-like peptide ligases, catalytic domain"/>
    <property type="match status" value="1"/>
</dbReference>
<evidence type="ECO:0000256" key="13">
    <source>
        <dbReference type="ARBA" id="ARBA00047833"/>
    </source>
</evidence>
<dbReference type="InterPro" id="IPR050061">
    <property type="entry name" value="MurCDEF_pg_biosynth"/>
</dbReference>
<feature type="domain" description="Mur ligase N-terminal catalytic" evidence="16">
    <location>
        <begin position="4"/>
        <end position="99"/>
    </location>
</feature>
<dbReference type="InterPro" id="IPR013221">
    <property type="entry name" value="Mur_ligase_cen"/>
</dbReference>
<dbReference type="SUPFAM" id="SSF53244">
    <property type="entry name" value="MurD-like peptide ligases, peptide-binding domain"/>
    <property type="match status" value="1"/>
</dbReference>
<dbReference type="GO" id="GO:0005524">
    <property type="term" value="F:ATP binding"/>
    <property type="evidence" value="ECO:0007669"/>
    <property type="project" value="UniProtKB-UniRule"/>
</dbReference>
<dbReference type="GO" id="GO:0051301">
    <property type="term" value="P:cell division"/>
    <property type="evidence" value="ECO:0007669"/>
    <property type="project" value="UniProtKB-KW"/>
</dbReference>
<feature type="domain" description="Mur ligase central" evidence="18">
    <location>
        <begin position="106"/>
        <end position="284"/>
    </location>
</feature>
<evidence type="ECO:0000259" key="17">
    <source>
        <dbReference type="Pfam" id="PF02875"/>
    </source>
</evidence>
<comment type="similarity">
    <text evidence="14">Belongs to the MurCDEF family.</text>
</comment>
<keyword evidence="11 14" id="KW-0131">Cell cycle</keyword>
<dbReference type="NCBIfam" id="TIGR01082">
    <property type="entry name" value="murC"/>
    <property type="match status" value="1"/>
</dbReference>
<comment type="subcellular location">
    <subcellularLocation>
        <location evidence="1 14">Cytoplasm</location>
    </subcellularLocation>
</comment>
<dbReference type="InterPro" id="IPR036565">
    <property type="entry name" value="Mur-like_cat_sf"/>
</dbReference>
<dbReference type="EMBL" id="AP014924">
    <property type="protein sequence ID" value="BAS27706.1"/>
    <property type="molecule type" value="Genomic_DNA"/>
</dbReference>
<evidence type="ECO:0000256" key="5">
    <source>
        <dbReference type="ARBA" id="ARBA00022598"/>
    </source>
</evidence>
<feature type="domain" description="Mur ligase C-terminal" evidence="17">
    <location>
        <begin position="306"/>
        <end position="435"/>
    </location>
</feature>
<dbReference type="GO" id="GO:0009252">
    <property type="term" value="P:peptidoglycan biosynthetic process"/>
    <property type="evidence" value="ECO:0007669"/>
    <property type="project" value="UniProtKB-UniRule"/>
</dbReference>
<sequence length="474" mass="49523">MAVYHLIGIGGSGMSGLARLLAEAGHRVQGSDRRASSRLESLRRMGVRVYVGHAAEHLTGAERVVVSTAIAADNPELQAARRRGLPVEHRAQVLAQVLEGRSLIAVSGTHGKTTTTAMTALVLAEAGLDPGYAVGAEVPQLGGSARLGRGPVVAEVDESDRSFLLFHPDVAVVTNVEPDHLEHYGSFEAIVDAFRSFVGQVRPGGSAVLCADDATAASLAGEAPAAATYGLAPGAGLRAEDVTFENGGGRFTVVDRAAGRLGVVTLRVPGRHNIANALAAVAVARLLDLPFERVASALAVYRGAERRFQLVAEVGGVRVIDDYAHHPTEVAATLAAARTHPGRLVVVFQPHRYTRTQRLEAAFAGAFADADLLFLTEIYAADEDPIPGVTGARLARTVGAVRKGPLVFEPDPGRLVERVVEALRPGDLLLTVGAGDVDAIGRAVVRRLSEGRAPDPVPAPRAQDDGSGREVPGP</sequence>
<organism evidence="19 20">
    <name type="scientific">Limnochorda pilosa</name>
    <dbReference type="NCBI Taxonomy" id="1555112"/>
    <lineage>
        <taxon>Bacteria</taxon>
        <taxon>Bacillati</taxon>
        <taxon>Bacillota</taxon>
        <taxon>Limnochordia</taxon>
        <taxon>Limnochordales</taxon>
        <taxon>Limnochordaceae</taxon>
        <taxon>Limnochorda</taxon>
    </lineage>
</organism>
<dbReference type="SUPFAM" id="SSF51984">
    <property type="entry name" value="MurCD N-terminal domain"/>
    <property type="match status" value="1"/>
</dbReference>
<dbReference type="InterPro" id="IPR000713">
    <property type="entry name" value="Mur_ligase_N"/>
</dbReference>
<proteinExistence type="inferred from homology"/>
<evidence type="ECO:0000256" key="9">
    <source>
        <dbReference type="ARBA" id="ARBA00022960"/>
    </source>
</evidence>
<evidence type="ECO:0000256" key="15">
    <source>
        <dbReference type="SAM" id="MobiDB-lite"/>
    </source>
</evidence>
<dbReference type="InterPro" id="IPR004101">
    <property type="entry name" value="Mur_ligase_C"/>
</dbReference>
<dbReference type="PANTHER" id="PTHR43445:SF3">
    <property type="entry name" value="UDP-N-ACETYLMURAMATE--L-ALANINE LIGASE"/>
    <property type="match status" value="1"/>
</dbReference>
<dbReference type="Pfam" id="PF01225">
    <property type="entry name" value="Mur_ligase"/>
    <property type="match status" value="1"/>
</dbReference>
<gene>
    <name evidence="14" type="primary">murC</name>
    <name evidence="19" type="ORF">LIP_1863</name>
</gene>
<dbReference type="GO" id="GO:0071555">
    <property type="term" value="P:cell wall organization"/>
    <property type="evidence" value="ECO:0007669"/>
    <property type="project" value="UniProtKB-KW"/>
</dbReference>
<keyword evidence="12 14" id="KW-0961">Cell wall biogenesis/degradation</keyword>
<dbReference type="UniPathway" id="UPA00219"/>
<evidence type="ECO:0000256" key="10">
    <source>
        <dbReference type="ARBA" id="ARBA00022984"/>
    </source>
</evidence>
<dbReference type="InterPro" id="IPR005758">
    <property type="entry name" value="UDP-N-AcMur_Ala_ligase_MurC"/>
</dbReference>
<dbReference type="HAMAP" id="MF_00046">
    <property type="entry name" value="MurC"/>
    <property type="match status" value="1"/>
</dbReference>
<keyword evidence="4 14" id="KW-0963">Cytoplasm</keyword>
<evidence type="ECO:0000256" key="4">
    <source>
        <dbReference type="ARBA" id="ARBA00022490"/>
    </source>
</evidence>
<keyword evidence="6 14" id="KW-0132">Cell division</keyword>
<keyword evidence="20" id="KW-1185">Reference proteome</keyword>
<comment type="function">
    <text evidence="14">Cell wall formation.</text>
</comment>
<evidence type="ECO:0000256" key="2">
    <source>
        <dbReference type="ARBA" id="ARBA00004752"/>
    </source>
</evidence>
<evidence type="ECO:0000256" key="14">
    <source>
        <dbReference type="HAMAP-Rule" id="MF_00046"/>
    </source>
</evidence>
<dbReference type="AlphaFoldDB" id="A0A0K2SKS3"/>
<evidence type="ECO:0000256" key="1">
    <source>
        <dbReference type="ARBA" id="ARBA00004496"/>
    </source>
</evidence>
<keyword evidence="8 14" id="KW-0067">ATP-binding</keyword>
<dbReference type="PANTHER" id="PTHR43445">
    <property type="entry name" value="UDP-N-ACETYLMURAMATE--L-ALANINE LIGASE-RELATED"/>
    <property type="match status" value="1"/>
</dbReference>
<feature type="binding site" evidence="14">
    <location>
        <begin position="108"/>
        <end position="114"/>
    </location>
    <ligand>
        <name>ATP</name>
        <dbReference type="ChEBI" id="CHEBI:30616"/>
    </ligand>
</feature>
<comment type="catalytic activity">
    <reaction evidence="13 14">
        <text>UDP-N-acetyl-alpha-D-muramate + L-alanine + ATP = UDP-N-acetyl-alpha-D-muramoyl-L-alanine + ADP + phosphate + H(+)</text>
        <dbReference type="Rhea" id="RHEA:23372"/>
        <dbReference type="ChEBI" id="CHEBI:15378"/>
        <dbReference type="ChEBI" id="CHEBI:30616"/>
        <dbReference type="ChEBI" id="CHEBI:43474"/>
        <dbReference type="ChEBI" id="CHEBI:57972"/>
        <dbReference type="ChEBI" id="CHEBI:70757"/>
        <dbReference type="ChEBI" id="CHEBI:83898"/>
        <dbReference type="ChEBI" id="CHEBI:456216"/>
        <dbReference type="EC" id="6.3.2.8"/>
    </reaction>
</comment>
<dbReference type="Gene3D" id="3.90.190.20">
    <property type="entry name" value="Mur ligase, C-terminal domain"/>
    <property type="match status" value="1"/>
</dbReference>
<dbReference type="STRING" id="1555112.LIP_1863"/>
<evidence type="ECO:0000256" key="11">
    <source>
        <dbReference type="ARBA" id="ARBA00023306"/>
    </source>
</evidence>
<keyword evidence="9 14" id="KW-0133">Cell shape</keyword>
<evidence type="ECO:0000259" key="16">
    <source>
        <dbReference type="Pfam" id="PF01225"/>
    </source>
</evidence>
<dbReference type="GO" id="GO:0008360">
    <property type="term" value="P:regulation of cell shape"/>
    <property type="evidence" value="ECO:0007669"/>
    <property type="project" value="UniProtKB-KW"/>
</dbReference>
<dbReference type="KEGG" id="lpil:LIP_1863"/>
<reference evidence="20" key="2">
    <citation type="journal article" date="2016" name="Int. J. Syst. Evol. Microbiol.">
        <title>Complete genome sequence and cell structure of Limnochorda pilosa, a Gram-negative spore-former within the phylum Firmicutes.</title>
        <authorList>
            <person name="Watanabe M."/>
            <person name="Kojima H."/>
            <person name="Fukui M."/>
        </authorList>
    </citation>
    <scope>NUCLEOTIDE SEQUENCE [LARGE SCALE GENOMIC DNA]</scope>
    <source>
        <strain evidence="20">HC45</strain>
    </source>
</reference>
<protein>
    <recommendedName>
        <fullName evidence="3 14">UDP-N-acetylmuramate--L-alanine ligase</fullName>
        <ecNumber evidence="3 14">6.3.2.8</ecNumber>
    </recommendedName>
    <alternativeName>
        <fullName evidence="14">UDP-N-acetylmuramoyl-L-alanine synthetase</fullName>
    </alternativeName>
</protein>
<dbReference type="InterPro" id="IPR036615">
    <property type="entry name" value="Mur_ligase_C_dom_sf"/>
</dbReference>
<keyword evidence="5 14" id="KW-0436">Ligase</keyword>
<accession>A0A0K2SKS3</accession>
<evidence type="ECO:0000256" key="7">
    <source>
        <dbReference type="ARBA" id="ARBA00022741"/>
    </source>
</evidence>
<dbReference type="Pfam" id="PF02875">
    <property type="entry name" value="Mur_ligase_C"/>
    <property type="match status" value="1"/>
</dbReference>
<feature type="region of interest" description="Disordered" evidence="15">
    <location>
        <begin position="449"/>
        <end position="474"/>
    </location>
</feature>
<dbReference type="PATRIC" id="fig|1555112.3.peg.1896"/>
<reference evidence="20" key="1">
    <citation type="submission" date="2015-07" db="EMBL/GenBank/DDBJ databases">
        <title>Complete genome sequence and phylogenetic analysis of Limnochorda pilosa.</title>
        <authorList>
            <person name="Watanabe M."/>
            <person name="Kojima H."/>
            <person name="Fukui M."/>
        </authorList>
    </citation>
    <scope>NUCLEOTIDE SEQUENCE [LARGE SCALE GENOMIC DNA]</scope>
    <source>
        <strain evidence="20">HC45</strain>
    </source>
</reference>
<name>A0A0K2SKS3_LIMPI</name>
<comment type="pathway">
    <text evidence="2 14">Cell wall biogenesis; peptidoglycan biosynthesis.</text>
</comment>
<dbReference type="Gene3D" id="3.40.50.720">
    <property type="entry name" value="NAD(P)-binding Rossmann-like Domain"/>
    <property type="match status" value="1"/>
</dbReference>
<keyword evidence="10 14" id="KW-0573">Peptidoglycan synthesis</keyword>